<gene>
    <name evidence="3" type="ORF">BDD16_002918</name>
</gene>
<keyword evidence="1" id="KW-0472">Membrane</keyword>
<dbReference type="PANTHER" id="PTHR23028">
    <property type="entry name" value="ACETYLTRANSFERASE"/>
    <property type="match status" value="1"/>
</dbReference>
<protein>
    <submittedName>
        <fullName evidence="3">Peptidoglycan/LPS O-acetylase OafA/YrhL</fullName>
    </submittedName>
</protein>
<feature type="transmembrane region" description="Helical" evidence="1">
    <location>
        <begin position="230"/>
        <end position="248"/>
    </location>
</feature>
<feature type="transmembrane region" description="Helical" evidence="1">
    <location>
        <begin position="193"/>
        <end position="218"/>
    </location>
</feature>
<evidence type="ECO:0000313" key="3">
    <source>
        <dbReference type="EMBL" id="NYG33932.1"/>
    </source>
</evidence>
<organism evidence="3 4">
    <name type="scientific">Sphaerotilus montanus</name>
    <dbReference type="NCBI Taxonomy" id="522889"/>
    <lineage>
        <taxon>Bacteria</taxon>
        <taxon>Pseudomonadati</taxon>
        <taxon>Pseudomonadota</taxon>
        <taxon>Betaproteobacteria</taxon>
        <taxon>Burkholderiales</taxon>
        <taxon>Sphaerotilaceae</taxon>
        <taxon>Sphaerotilus</taxon>
    </lineage>
</organism>
<dbReference type="PANTHER" id="PTHR23028:SF134">
    <property type="entry name" value="PUTATIVE (AFU_ORTHOLOGUE AFUA_4G08520)-RELATED"/>
    <property type="match status" value="1"/>
</dbReference>
<feature type="transmembrane region" description="Helical" evidence="1">
    <location>
        <begin position="334"/>
        <end position="355"/>
    </location>
</feature>
<feature type="transmembrane region" description="Helical" evidence="1">
    <location>
        <begin position="93"/>
        <end position="112"/>
    </location>
</feature>
<dbReference type="RefSeq" id="WP_179634633.1">
    <property type="nucleotide sequence ID" value="NZ_JACCFH010000001.1"/>
</dbReference>
<proteinExistence type="predicted"/>
<dbReference type="AlphaFoldDB" id="A0A7Y9R2Q6"/>
<dbReference type="GO" id="GO:0016747">
    <property type="term" value="F:acyltransferase activity, transferring groups other than amino-acyl groups"/>
    <property type="evidence" value="ECO:0007669"/>
    <property type="project" value="InterPro"/>
</dbReference>
<keyword evidence="1" id="KW-0812">Transmembrane</keyword>
<evidence type="ECO:0000259" key="2">
    <source>
        <dbReference type="Pfam" id="PF01757"/>
    </source>
</evidence>
<sequence>MTETNPVIRLSYIDGVRGWAALFVVLFHVFRESMVNVWPLVSSPWLSIVLDGHLMVFIFFILSGDALSVSFFGSNSLRPTSKIILQRYVRLTIPILVSCLMVFCLMSLGLTFTSDVAELLGRQDWYGRFLNFEPSLYACIKFSLRDVYFEYDKNISYNPFLWTMSVEMLGSLLVFSVLLVISEINKKHRVTFLVGLTILMFFLSATYALFVYGVLLGFLRSAGYLKNKRFRSWLSVGLLCSCLFVSVLQAREFDGFFGYLRKIIEGNFGHAVLASFFVYCIYVIDPIRIFFCGNFSVFLGKISFAMYVLHFPIIVSVYAGGLLYLNSMGYGSDFFMLLLSFFVVSLILISAYFWATLESRYLFLIKQKFDNFY</sequence>
<feature type="transmembrane region" description="Helical" evidence="1">
    <location>
        <begin position="160"/>
        <end position="181"/>
    </location>
</feature>
<dbReference type="InterPro" id="IPR002656">
    <property type="entry name" value="Acyl_transf_3_dom"/>
</dbReference>
<reference evidence="3 4" key="1">
    <citation type="submission" date="2020-07" db="EMBL/GenBank/DDBJ databases">
        <title>Genomic Encyclopedia of Archaeal and Bacterial Type Strains, Phase II (KMG-II): from individual species to whole genera.</title>
        <authorList>
            <person name="Goeker M."/>
        </authorList>
    </citation>
    <scope>NUCLEOTIDE SEQUENCE [LARGE SCALE GENOMIC DNA]</scope>
    <source>
        <strain evidence="3 4">DSM 21226</strain>
    </source>
</reference>
<feature type="transmembrane region" description="Helical" evidence="1">
    <location>
        <begin position="50"/>
        <end position="72"/>
    </location>
</feature>
<evidence type="ECO:0000256" key="1">
    <source>
        <dbReference type="SAM" id="Phobius"/>
    </source>
</evidence>
<dbReference type="InterPro" id="IPR050879">
    <property type="entry name" value="Acyltransferase_3"/>
</dbReference>
<feature type="domain" description="Acyltransferase 3" evidence="2">
    <location>
        <begin position="11"/>
        <end position="349"/>
    </location>
</feature>
<evidence type="ECO:0000313" key="4">
    <source>
        <dbReference type="Proteomes" id="UP000518288"/>
    </source>
</evidence>
<name>A0A7Y9R2Q6_9BURK</name>
<dbReference type="Pfam" id="PF01757">
    <property type="entry name" value="Acyl_transf_3"/>
    <property type="match status" value="1"/>
</dbReference>
<keyword evidence="4" id="KW-1185">Reference proteome</keyword>
<feature type="transmembrane region" description="Helical" evidence="1">
    <location>
        <begin position="12"/>
        <end position="30"/>
    </location>
</feature>
<keyword evidence="1" id="KW-1133">Transmembrane helix</keyword>
<accession>A0A7Y9R2Q6</accession>
<dbReference type="EMBL" id="JACCFH010000001">
    <property type="protein sequence ID" value="NYG33932.1"/>
    <property type="molecule type" value="Genomic_DNA"/>
</dbReference>
<feature type="transmembrane region" description="Helical" evidence="1">
    <location>
        <begin position="304"/>
        <end position="325"/>
    </location>
</feature>
<comment type="caution">
    <text evidence="3">The sequence shown here is derived from an EMBL/GenBank/DDBJ whole genome shotgun (WGS) entry which is preliminary data.</text>
</comment>
<dbReference type="Proteomes" id="UP000518288">
    <property type="component" value="Unassembled WGS sequence"/>
</dbReference>
<feature type="transmembrane region" description="Helical" evidence="1">
    <location>
        <begin position="268"/>
        <end position="284"/>
    </location>
</feature>